<evidence type="ECO:0000256" key="4">
    <source>
        <dbReference type="SAM" id="MobiDB-lite"/>
    </source>
</evidence>
<evidence type="ECO:0000313" key="6">
    <source>
        <dbReference type="Proteomes" id="UP000001058"/>
    </source>
</evidence>
<evidence type="ECO:0000313" key="5">
    <source>
        <dbReference type="EMBL" id="EFJ51531.1"/>
    </source>
</evidence>
<dbReference type="FunCoup" id="D8TLV6">
    <property type="interactions" value="1026"/>
</dbReference>
<dbReference type="SUPFAM" id="SSF103025">
    <property type="entry name" value="Folate-binding domain"/>
    <property type="match status" value="1"/>
</dbReference>
<sequence>MFPIAYRCFALQTDRIMSGQGCLSHVKHCFDLNCARAQLWRSFTSALTSSSSRWAILASRGVLQAEGSQVLEFLQGIVSNDVRPLLGAGPQQPPTYATILTPKGKFLHDVFLYPHPELEGAVLMDVDREGLNAALQLLNRYKLRRPINFRDVSSEYCVAAAWGSNSPPPAGATSGTTTTTTTTTATTTATTRVSEEEYRLLRYQLGVAEGEKEIPSAEAPFFLIALGPGSLPPRSRAAHSVDVMLHMNTNSIQIILGVSECGEPTCQVAPLDFNMDQLSGVSYTKGCYVGQERNSFTHYRGVVRRRLMPVRLEAPRLGDAVLEAGGSPGLSLSASESTSSSTSSSSSAATAALPFGAGADVLDAASGRSVGQLRGVVVAPGCVRGGPGLSAWGIAYLRLEAALPAVEGKSELIMAASSSSMETQAAGSLGFTEATSGREGLAVAAKGEGMPGAGGEKGGGVKGAQGDVGAGVAVWRVIPVTPAWWPAVWGREEKTARALERAMV</sequence>
<evidence type="ECO:0008006" key="7">
    <source>
        <dbReference type="Google" id="ProtNLM"/>
    </source>
</evidence>
<dbReference type="PANTHER" id="PTHR22602">
    <property type="entry name" value="TRANSFERASE CAF17, MITOCHONDRIAL-RELATED"/>
    <property type="match status" value="1"/>
</dbReference>
<accession>D8TLV6</accession>
<dbReference type="EMBL" id="GL378327">
    <property type="protein sequence ID" value="EFJ51531.1"/>
    <property type="molecule type" value="Genomic_DNA"/>
</dbReference>
<dbReference type="GO" id="GO:0005759">
    <property type="term" value="C:mitochondrial matrix"/>
    <property type="evidence" value="ECO:0007669"/>
    <property type="project" value="TreeGrafter"/>
</dbReference>
<dbReference type="PANTHER" id="PTHR22602:SF0">
    <property type="entry name" value="TRANSFERASE CAF17, MITOCHONDRIAL-RELATED"/>
    <property type="match status" value="1"/>
</dbReference>
<dbReference type="AlphaFoldDB" id="D8TLV6"/>
<dbReference type="OrthoDB" id="191995at2759"/>
<keyword evidence="2" id="KW-0809">Transit peptide</keyword>
<keyword evidence="3" id="KW-0496">Mitochondrion</keyword>
<dbReference type="NCBIfam" id="TIGR03317">
    <property type="entry name" value="ygfZ_signature"/>
    <property type="match status" value="1"/>
</dbReference>
<organism evidence="6">
    <name type="scientific">Volvox carteri f. nagariensis</name>
    <dbReference type="NCBI Taxonomy" id="3068"/>
    <lineage>
        <taxon>Eukaryota</taxon>
        <taxon>Viridiplantae</taxon>
        <taxon>Chlorophyta</taxon>
        <taxon>core chlorophytes</taxon>
        <taxon>Chlorophyceae</taxon>
        <taxon>CS clade</taxon>
        <taxon>Chlamydomonadales</taxon>
        <taxon>Volvocaceae</taxon>
        <taxon>Volvox</taxon>
    </lineage>
</organism>
<dbReference type="STRING" id="3068.D8TLV6"/>
<dbReference type="eggNOG" id="KOG2929">
    <property type="taxonomic scope" value="Eukaryota"/>
</dbReference>
<dbReference type="InParanoid" id="D8TLV6"/>
<dbReference type="GeneID" id="9620446"/>
<dbReference type="Gene3D" id="3.30.1360.120">
    <property type="entry name" value="Probable tRNA modification gtpase trme, domain 1"/>
    <property type="match status" value="1"/>
</dbReference>
<protein>
    <recommendedName>
        <fullName evidence="7">Aminomethyltransferase folate-binding domain-containing protein</fullName>
    </recommendedName>
</protein>
<name>D8TLV6_VOLCA</name>
<dbReference type="GO" id="GO:0016226">
    <property type="term" value="P:iron-sulfur cluster assembly"/>
    <property type="evidence" value="ECO:0007669"/>
    <property type="project" value="TreeGrafter"/>
</dbReference>
<dbReference type="RefSeq" id="XP_002947483.1">
    <property type="nucleotide sequence ID" value="XM_002947437.1"/>
</dbReference>
<gene>
    <name evidence="5" type="ORF">VOLCADRAFT_103444</name>
</gene>
<dbReference type="InterPro" id="IPR017703">
    <property type="entry name" value="YgfZ/GCV_T_CS"/>
</dbReference>
<dbReference type="Proteomes" id="UP000001058">
    <property type="component" value="Unassembled WGS sequence"/>
</dbReference>
<reference evidence="5 6" key="1">
    <citation type="journal article" date="2010" name="Science">
        <title>Genomic analysis of organismal complexity in the multicellular green alga Volvox carteri.</title>
        <authorList>
            <person name="Prochnik S.E."/>
            <person name="Umen J."/>
            <person name="Nedelcu A.M."/>
            <person name="Hallmann A."/>
            <person name="Miller S.M."/>
            <person name="Nishii I."/>
            <person name="Ferris P."/>
            <person name="Kuo A."/>
            <person name="Mitros T."/>
            <person name="Fritz-Laylin L.K."/>
            <person name="Hellsten U."/>
            <person name="Chapman J."/>
            <person name="Simakov O."/>
            <person name="Rensing S.A."/>
            <person name="Terry A."/>
            <person name="Pangilinan J."/>
            <person name="Kapitonov V."/>
            <person name="Jurka J."/>
            <person name="Salamov A."/>
            <person name="Shapiro H."/>
            <person name="Schmutz J."/>
            <person name="Grimwood J."/>
            <person name="Lindquist E."/>
            <person name="Lucas S."/>
            <person name="Grigoriev I.V."/>
            <person name="Schmitt R."/>
            <person name="Kirk D."/>
            <person name="Rokhsar D.S."/>
        </authorList>
    </citation>
    <scope>NUCLEOTIDE SEQUENCE [LARGE SCALE GENOMIC DNA]</scope>
    <source>
        <strain evidence="6">f. Nagariensis / Eve</strain>
    </source>
</reference>
<evidence type="ECO:0000256" key="2">
    <source>
        <dbReference type="ARBA" id="ARBA00022946"/>
    </source>
</evidence>
<evidence type="ECO:0000256" key="1">
    <source>
        <dbReference type="ARBA" id="ARBA00004173"/>
    </source>
</evidence>
<comment type="subcellular location">
    <subcellularLocation>
        <location evidence="1">Mitochondrion</location>
    </subcellularLocation>
</comment>
<dbReference type="InterPro" id="IPR045179">
    <property type="entry name" value="YgfZ/GcvT"/>
</dbReference>
<dbReference type="KEGG" id="vcn:VOLCADRAFT_103444"/>
<proteinExistence type="predicted"/>
<feature type="region of interest" description="Disordered" evidence="4">
    <location>
        <begin position="167"/>
        <end position="191"/>
    </location>
</feature>
<evidence type="ECO:0000256" key="3">
    <source>
        <dbReference type="ARBA" id="ARBA00023128"/>
    </source>
</evidence>
<dbReference type="InterPro" id="IPR027266">
    <property type="entry name" value="TrmE/GcvT-like"/>
</dbReference>
<keyword evidence="6" id="KW-1185">Reference proteome</keyword>
<feature type="compositionally biased region" description="Low complexity" evidence="4">
    <location>
        <begin position="171"/>
        <end position="191"/>
    </location>
</feature>